<organism evidence="3 4">
    <name type="scientific">Fictibacillus barbaricus</name>
    <dbReference type="NCBI Taxonomy" id="182136"/>
    <lineage>
        <taxon>Bacteria</taxon>
        <taxon>Bacillati</taxon>
        <taxon>Bacillota</taxon>
        <taxon>Bacilli</taxon>
        <taxon>Bacillales</taxon>
        <taxon>Fictibacillaceae</taxon>
        <taxon>Fictibacillus</taxon>
    </lineage>
</organism>
<keyword evidence="2" id="KW-0378">Hydrolase</keyword>
<protein>
    <submittedName>
        <fullName evidence="3">M20 family metallo-hydrolase</fullName>
    </submittedName>
</protein>
<reference evidence="3 4" key="1">
    <citation type="submission" date="2021-01" db="EMBL/GenBank/DDBJ databases">
        <title>Genome Sequencing of Type Strains.</title>
        <authorList>
            <person name="Lemaire J.F."/>
            <person name="Inderbitzin P."/>
            <person name="Collins S.B."/>
            <person name="Wespe N."/>
            <person name="Knight-Connoni V."/>
        </authorList>
    </citation>
    <scope>NUCLEOTIDE SEQUENCE [LARGE SCALE GENOMIC DNA]</scope>
    <source>
        <strain evidence="3 4">DSM 14730</strain>
    </source>
</reference>
<dbReference type="PIRSF" id="PIRSF001235">
    <property type="entry name" value="Amidase_carbamoylase"/>
    <property type="match status" value="1"/>
</dbReference>
<dbReference type="InterPro" id="IPR001261">
    <property type="entry name" value="ArgE/DapE_CS"/>
</dbReference>
<proteinExistence type="inferred from homology"/>
<evidence type="ECO:0000256" key="1">
    <source>
        <dbReference type="ARBA" id="ARBA00006153"/>
    </source>
</evidence>
<dbReference type="Gene3D" id="3.40.630.10">
    <property type="entry name" value="Zn peptidases"/>
    <property type="match status" value="1"/>
</dbReference>
<dbReference type="PANTHER" id="PTHR32494:SF5">
    <property type="entry name" value="ALLANTOATE AMIDOHYDROLASE"/>
    <property type="match status" value="1"/>
</dbReference>
<dbReference type="InterPro" id="IPR036264">
    <property type="entry name" value="Bact_exopeptidase_dim_dom"/>
</dbReference>
<dbReference type="PANTHER" id="PTHR32494">
    <property type="entry name" value="ALLANTOATE DEIMINASE-RELATED"/>
    <property type="match status" value="1"/>
</dbReference>
<dbReference type="InterPro" id="IPR010158">
    <property type="entry name" value="Amidase_Cbmase"/>
</dbReference>
<sequence>MKQPEGFTRLGFSEEEWEAMNVFKEITEDFGLLVRRDFAGNLIARWNPSEEASSLPAVALGSHLDTVKGGGGYDGVAGILCALGAVKELKEEGFQPDYPIEVICFASEESSRFPVSTIGSKAMSGILDTNALENLQDETGTSIKEAVEARGLSWDTIKYAERSADEIRSFVELHIEQGMRVENAGADFGVATAVACPIRLKVQIEGKMGHTGTTPMGMRQDALVAAAPLISFVSEKAEQLSKEKEYPIVATVSKLNLKPNAMNVIPGVVELGIDIRSVDDSLKERFKSMVEEKSLSIEKESNVKIKTDIIVYNASINLDPNLAIKLEQLGESEGLKCLVMESGAGHDVMNMSRKWPAGLVFIKCRNGVSHHPQEYATLEDLRLGVDILVNYLRDEARNG</sequence>
<dbReference type="PROSITE" id="PS00758">
    <property type="entry name" value="ARGE_DAPE_CPG2_1"/>
    <property type="match status" value="1"/>
</dbReference>
<evidence type="ECO:0000256" key="2">
    <source>
        <dbReference type="ARBA" id="ARBA00022801"/>
    </source>
</evidence>
<dbReference type="Proteomes" id="UP001319060">
    <property type="component" value="Unassembled WGS sequence"/>
</dbReference>
<evidence type="ECO:0000313" key="4">
    <source>
        <dbReference type="Proteomes" id="UP001319060"/>
    </source>
</evidence>
<comment type="similarity">
    <text evidence="1">Belongs to the peptidase M20 family.</text>
</comment>
<dbReference type="InterPro" id="IPR002933">
    <property type="entry name" value="Peptidase_M20"/>
</dbReference>
<dbReference type="SUPFAM" id="SSF55031">
    <property type="entry name" value="Bacterial exopeptidase dimerisation domain"/>
    <property type="match status" value="1"/>
</dbReference>
<dbReference type="EMBL" id="JAFHKS010000044">
    <property type="protein sequence ID" value="MBN3546551.1"/>
    <property type="molecule type" value="Genomic_DNA"/>
</dbReference>
<dbReference type="NCBIfam" id="TIGR01879">
    <property type="entry name" value="hydantase"/>
    <property type="match status" value="1"/>
</dbReference>
<comment type="caution">
    <text evidence="3">The sequence shown here is derived from an EMBL/GenBank/DDBJ whole genome shotgun (WGS) entry which is preliminary data.</text>
</comment>
<dbReference type="SUPFAM" id="SSF53187">
    <property type="entry name" value="Zn-dependent exopeptidases"/>
    <property type="match status" value="1"/>
</dbReference>
<accession>A0ABS2ZIS9</accession>
<dbReference type="CDD" id="cd03884">
    <property type="entry name" value="M20_bAS"/>
    <property type="match status" value="1"/>
</dbReference>
<keyword evidence="4" id="KW-1185">Reference proteome</keyword>
<gene>
    <name evidence="3" type="ORF">JYA64_14680</name>
</gene>
<dbReference type="Pfam" id="PF01546">
    <property type="entry name" value="Peptidase_M20"/>
    <property type="match status" value="1"/>
</dbReference>
<name>A0ABS2ZIS9_9BACL</name>
<dbReference type="Gene3D" id="3.30.70.360">
    <property type="match status" value="1"/>
</dbReference>
<evidence type="ECO:0000313" key="3">
    <source>
        <dbReference type="EMBL" id="MBN3546551.1"/>
    </source>
</evidence>